<dbReference type="Proteomes" id="UP000054526">
    <property type="component" value="Unassembled WGS sequence"/>
</dbReference>
<feature type="domain" description="YhaN AAA" evidence="1">
    <location>
        <begin position="1"/>
        <end position="154"/>
    </location>
</feature>
<gene>
    <name evidence="2" type="ORF">SD71_04420</name>
</gene>
<dbReference type="InterPro" id="IPR027417">
    <property type="entry name" value="P-loop_NTPase"/>
</dbReference>
<dbReference type="RefSeq" id="WP_041060199.1">
    <property type="nucleotide sequence ID" value="NZ_JXAL01000003.1"/>
</dbReference>
<dbReference type="SUPFAM" id="SSF52540">
    <property type="entry name" value="P-loop containing nucleoside triphosphate hydrolases"/>
    <property type="match status" value="1"/>
</dbReference>
<dbReference type="EMBL" id="JXAL01000003">
    <property type="protein sequence ID" value="KIL36960.1"/>
    <property type="molecule type" value="Genomic_DNA"/>
</dbReference>
<proteinExistence type="predicted"/>
<dbReference type="PANTHER" id="PTHR41259:SF1">
    <property type="entry name" value="DOUBLE-STRAND BREAK REPAIR RAD50 ATPASE, PUTATIVE-RELATED"/>
    <property type="match status" value="1"/>
</dbReference>
<dbReference type="PANTHER" id="PTHR41259">
    <property type="entry name" value="DOUBLE-STRAND BREAK REPAIR RAD50 ATPASE, PUTATIVE-RELATED"/>
    <property type="match status" value="1"/>
</dbReference>
<accession>A0ABR5A7C0</accession>
<sequence>MFIRELQVDGYGALHGVKLSFETPVTIIYGRNEAGKSTLLRFVRSMLYGFPTRKDPVERGEPVAGGRHGGRMILSVSPEAEWVLERYAERGSGLIVRDESGSDRPMPQQEWERLALGGVSERLFRQLFAVTLDELHEIRSLQGEEIGNYLYHAGMAGARH</sequence>
<comment type="caution">
    <text evidence="2">The sequence shown here is derived from an EMBL/GenBank/DDBJ whole genome shotgun (WGS) entry which is preliminary data.</text>
</comment>
<dbReference type="Gene3D" id="3.40.50.300">
    <property type="entry name" value="P-loop containing nucleotide triphosphate hydrolases"/>
    <property type="match status" value="1"/>
</dbReference>
<keyword evidence="3" id="KW-1185">Reference proteome</keyword>
<organism evidence="2 3">
    <name type="scientific">Cohnella kolymensis</name>
    <dbReference type="NCBI Taxonomy" id="1590652"/>
    <lineage>
        <taxon>Bacteria</taxon>
        <taxon>Bacillati</taxon>
        <taxon>Bacillota</taxon>
        <taxon>Bacilli</taxon>
        <taxon>Bacillales</taxon>
        <taxon>Paenibacillaceae</taxon>
        <taxon>Cohnella</taxon>
    </lineage>
</organism>
<name>A0ABR5A7C0_9BACL</name>
<protein>
    <recommendedName>
        <fullName evidence="1">YhaN AAA domain-containing protein</fullName>
    </recommendedName>
</protein>
<evidence type="ECO:0000313" key="2">
    <source>
        <dbReference type="EMBL" id="KIL36960.1"/>
    </source>
</evidence>
<evidence type="ECO:0000259" key="1">
    <source>
        <dbReference type="Pfam" id="PF13514"/>
    </source>
</evidence>
<dbReference type="InterPro" id="IPR038734">
    <property type="entry name" value="YhaN_AAA"/>
</dbReference>
<evidence type="ECO:0000313" key="3">
    <source>
        <dbReference type="Proteomes" id="UP000054526"/>
    </source>
</evidence>
<reference evidence="2 3" key="1">
    <citation type="submission" date="2014-12" db="EMBL/GenBank/DDBJ databases">
        <title>Draft genome sequence of Cohnella kolymensis strain B-2846.</title>
        <authorList>
            <person name="Karlyshev A.V."/>
            <person name="Kudryashova E.B."/>
        </authorList>
    </citation>
    <scope>NUCLEOTIDE SEQUENCE [LARGE SCALE GENOMIC DNA]</scope>
    <source>
        <strain evidence="2 3">VKM B-2846</strain>
    </source>
</reference>
<dbReference type="Pfam" id="PF13514">
    <property type="entry name" value="AAA_27"/>
    <property type="match status" value="1"/>
</dbReference>